<dbReference type="Gene3D" id="1.10.10.60">
    <property type="entry name" value="Homeodomain-like"/>
    <property type="match status" value="1"/>
</dbReference>
<dbReference type="Proteomes" id="UP001232245">
    <property type="component" value="Unassembled WGS sequence"/>
</dbReference>
<comment type="caution">
    <text evidence="5">The sequence shown here is derived from an EMBL/GenBank/DDBJ whole genome shotgun (WGS) entry which is preliminary data.</text>
</comment>
<sequence>MPKFTDKEKEQIRKLLLLKGKDLFSQLGLAKTSIDDIVQATGIAKGSFYKFYDSKEALYFDILRNEEAVRGAALKELSRDDLPPKELLSSFFKKSFQLVDENPFLQRVFQGEDLERLMRKLPNEMDEFSKAHMKKGKDTIDTLIKRGIISKENPEIIVGIIQATLMMRLHKEEFEDEVFPLIMNKMFEYIAEGLTKDN</sequence>
<evidence type="ECO:0000259" key="4">
    <source>
        <dbReference type="PROSITE" id="PS50977"/>
    </source>
</evidence>
<keyword evidence="6" id="KW-1185">Reference proteome</keyword>
<accession>A0ABT9Z3J6</accession>
<dbReference type="PANTHER" id="PTHR43479">
    <property type="entry name" value="ACREF/ENVCD OPERON REPRESSOR-RELATED"/>
    <property type="match status" value="1"/>
</dbReference>
<reference evidence="5 6" key="1">
    <citation type="submission" date="2023-07" db="EMBL/GenBank/DDBJ databases">
        <title>Genomic Encyclopedia of Type Strains, Phase IV (KMG-IV): sequencing the most valuable type-strain genomes for metagenomic binning, comparative biology and taxonomic classification.</title>
        <authorList>
            <person name="Goeker M."/>
        </authorList>
    </citation>
    <scope>NUCLEOTIDE SEQUENCE [LARGE SCALE GENOMIC DNA]</scope>
    <source>
        <strain evidence="5 6">DSM 17723</strain>
    </source>
</reference>
<evidence type="ECO:0000256" key="3">
    <source>
        <dbReference type="PROSITE-ProRule" id="PRU00335"/>
    </source>
</evidence>
<dbReference type="SUPFAM" id="SSF46689">
    <property type="entry name" value="Homeodomain-like"/>
    <property type="match status" value="1"/>
</dbReference>
<dbReference type="SUPFAM" id="SSF48498">
    <property type="entry name" value="Tetracyclin repressor-like, C-terminal domain"/>
    <property type="match status" value="1"/>
</dbReference>
<dbReference type="PRINTS" id="PR00455">
    <property type="entry name" value="HTHTETR"/>
</dbReference>
<evidence type="ECO:0000256" key="2">
    <source>
        <dbReference type="ARBA" id="ARBA00023125"/>
    </source>
</evidence>
<evidence type="ECO:0000313" key="6">
    <source>
        <dbReference type="Proteomes" id="UP001232245"/>
    </source>
</evidence>
<gene>
    <name evidence="5" type="ORF">J2S02_003176</name>
</gene>
<name>A0ABT9Z3J6_9BACI</name>
<dbReference type="InterPro" id="IPR036271">
    <property type="entry name" value="Tet_transcr_reg_TetR-rel_C_sf"/>
</dbReference>
<feature type="DNA-binding region" description="H-T-H motif" evidence="3">
    <location>
        <begin position="33"/>
        <end position="52"/>
    </location>
</feature>
<protein>
    <submittedName>
        <fullName evidence="5">AcrR family transcriptional regulator</fullName>
    </submittedName>
</protein>
<dbReference type="PANTHER" id="PTHR43479:SF11">
    <property type="entry name" value="ACREF_ENVCD OPERON REPRESSOR-RELATED"/>
    <property type="match status" value="1"/>
</dbReference>
<dbReference type="Pfam" id="PF00440">
    <property type="entry name" value="TetR_N"/>
    <property type="match status" value="1"/>
</dbReference>
<evidence type="ECO:0000313" key="5">
    <source>
        <dbReference type="EMBL" id="MDQ0226831.1"/>
    </source>
</evidence>
<dbReference type="InterPro" id="IPR009057">
    <property type="entry name" value="Homeodomain-like_sf"/>
</dbReference>
<keyword evidence="1" id="KW-0678">Repressor</keyword>
<dbReference type="InterPro" id="IPR050624">
    <property type="entry name" value="HTH-type_Tx_Regulator"/>
</dbReference>
<keyword evidence="2 3" id="KW-0238">DNA-binding</keyword>
<dbReference type="InterPro" id="IPR001647">
    <property type="entry name" value="HTH_TetR"/>
</dbReference>
<dbReference type="RefSeq" id="WP_307190752.1">
    <property type="nucleotide sequence ID" value="NZ_JAUSTZ010000006.1"/>
</dbReference>
<organism evidence="5 6">
    <name type="scientific">Metabacillus niabensis</name>
    <dbReference type="NCBI Taxonomy" id="324854"/>
    <lineage>
        <taxon>Bacteria</taxon>
        <taxon>Bacillati</taxon>
        <taxon>Bacillota</taxon>
        <taxon>Bacilli</taxon>
        <taxon>Bacillales</taxon>
        <taxon>Bacillaceae</taxon>
        <taxon>Metabacillus</taxon>
    </lineage>
</organism>
<proteinExistence type="predicted"/>
<dbReference type="EMBL" id="JAUSTZ010000006">
    <property type="protein sequence ID" value="MDQ0226831.1"/>
    <property type="molecule type" value="Genomic_DNA"/>
</dbReference>
<dbReference type="Gene3D" id="1.10.357.10">
    <property type="entry name" value="Tetracycline Repressor, domain 2"/>
    <property type="match status" value="1"/>
</dbReference>
<dbReference type="PROSITE" id="PS50977">
    <property type="entry name" value="HTH_TETR_2"/>
    <property type="match status" value="1"/>
</dbReference>
<feature type="domain" description="HTH tetR-type" evidence="4">
    <location>
        <begin position="10"/>
        <end position="70"/>
    </location>
</feature>
<evidence type="ECO:0000256" key="1">
    <source>
        <dbReference type="ARBA" id="ARBA00022491"/>
    </source>
</evidence>